<accession>A4BYR2</accession>
<name>A4BYR2_9FLAO</name>
<evidence type="ECO:0000313" key="1">
    <source>
        <dbReference type="EMBL" id="EAR12305.1"/>
    </source>
</evidence>
<gene>
    <name evidence="1" type="ORF">PI23P_06765</name>
</gene>
<evidence type="ECO:0000313" key="2">
    <source>
        <dbReference type="Proteomes" id="UP000003053"/>
    </source>
</evidence>
<reference evidence="1 2" key="1">
    <citation type="submission" date="2006-02" db="EMBL/GenBank/DDBJ databases">
        <authorList>
            <person name="Murray A."/>
            <person name="Staley J."/>
            <person name="Ferriera S."/>
            <person name="Johnson J."/>
            <person name="Kravitz S."/>
            <person name="Halpern A."/>
            <person name="Remington K."/>
            <person name="Beeson K."/>
            <person name="Tran B."/>
            <person name="Rogers Y.-H."/>
            <person name="Friedman R."/>
            <person name="Venter J.C."/>
        </authorList>
    </citation>
    <scope>NUCLEOTIDE SEQUENCE [LARGE SCALE GENOMIC DNA]</scope>
    <source>
        <strain evidence="1 2">23-P</strain>
    </source>
</reference>
<proteinExistence type="predicted"/>
<protein>
    <submittedName>
        <fullName evidence="1">Uncharacterized protein</fullName>
    </submittedName>
</protein>
<organism evidence="1 2">
    <name type="scientific">Polaribacter irgensii 23-P</name>
    <dbReference type="NCBI Taxonomy" id="313594"/>
    <lineage>
        <taxon>Bacteria</taxon>
        <taxon>Pseudomonadati</taxon>
        <taxon>Bacteroidota</taxon>
        <taxon>Flavobacteriia</taxon>
        <taxon>Flavobacteriales</taxon>
        <taxon>Flavobacteriaceae</taxon>
    </lineage>
</organism>
<dbReference type="EMBL" id="AAOG01000002">
    <property type="protein sequence ID" value="EAR12305.1"/>
    <property type="molecule type" value="Genomic_DNA"/>
</dbReference>
<comment type="caution">
    <text evidence="1">The sequence shown here is derived from an EMBL/GenBank/DDBJ whole genome shotgun (WGS) entry which is preliminary data.</text>
</comment>
<keyword evidence="2" id="KW-1185">Reference proteome</keyword>
<dbReference type="HOGENOM" id="CLU_3028374_0_0_10"/>
<sequence length="55" mass="6361">MGKLNLKLEDSLTKNAFFCLYNAAEKNRICLRIKAVPIFVLKENIFLQIIETEVC</sequence>
<dbReference type="AlphaFoldDB" id="A4BYR2"/>
<dbReference type="Proteomes" id="UP000003053">
    <property type="component" value="Unassembled WGS sequence"/>
</dbReference>